<dbReference type="InParanoid" id="A0A1S0TN16"/>
<dbReference type="EMBL" id="JH712311">
    <property type="protein sequence ID" value="EFO16427.1"/>
    <property type="molecule type" value="Genomic_DNA"/>
</dbReference>
<protein>
    <submittedName>
        <fullName evidence="1">Uncharacterized protein</fullName>
    </submittedName>
</protein>
<name>A0A1S0TN16_LOALO</name>
<reference evidence="1" key="1">
    <citation type="submission" date="2012-04" db="EMBL/GenBank/DDBJ databases">
        <title>The Genome Sequence of Loa loa.</title>
        <authorList>
            <consortium name="The Broad Institute Genome Sequencing Platform"/>
            <consortium name="Broad Institute Genome Sequencing Center for Infectious Disease"/>
            <person name="Nutman T.B."/>
            <person name="Fink D.L."/>
            <person name="Russ C."/>
            <person name="Young S."/>
            <person name="Zeng Q."/>
            <person name="Gargeya S."/>
            <person name="Alvarado L."/>
            <person name="Berlin A."/>
            <person name="Chapman S.B."/>
            <person name="Chen Z."/>
            <person name="Freedman E."/>
            <person name="Gellesch M."/>
            <person name="Goldberg J."/>
            <person name="Griggs A."/>
            <person name="Gujja S."/>
            <person name="Heilman E.R."/>
            <person name="Heiman D."/>
            <person name="Howarth C."/>
            <person name="Mehta T."/>
            <person name="Neiman D."/>
            <person name="Pearson M."/>
            <person name="Roberts A."/>
            <person name="Saif S."/>
            <person name="Shea T."/>
            <person name="Shenoy N."/>
            <person name="Sisk P."/>
            <person name="Stolte C."/>
            <person name="Sykes S."/>
            <person name="White J."/>
            <person name="Yandava C."/>
            <person name="Haas B."/>
            <person name="Henn M.R."/>
            <person name="Nusbaum C."/>
            <person name="Birren B."/>
        </authorList>
    </citation>
    <scope>NUCLEOTIDE SEQUENCE [LARGE SCALE GENOMIC DNA]</scope>
</reference>
<dbReference type="AlphaFoldDB" id="A0A1S0TN16"/>
<sequence length="122" mass="14638">MEYLHKCVASQQRKVKYEGITAGDTGSYQCYHYAFRLLWNILLTSPFANMRACISHLRNENRNFEEMEFYYRCFLHLLRNNQAHALREEMMQAGCEDIKRMLMLTNIERVIKLIQNPHQECN</sequence>
<evidence type="ECO:0000313" key="1">
    <source>
        <dbReference type="EMBL" id="EFO16427.1"/>
    </source>
</evidence>
<dbReference type="GeneID" id="9949539"/>
<organism evidence="1">
    <name type="scientific">Loa loa</name>
    <name type="common">Eye worm</name>
    <name type="synonym">Filaria loa</name>
    <dbReference type="NCBI Taxonomy" id="7209"/>
    <lineage>
        <taxon>Eukaryota</taxon>
        <taxon>Metazoa</taxon>
        <taxon>Ecdysozoa</taxon>
        <taxon>Nematoda</taxon>
        <taxon>Chromadorea</taxon>
        <taxon>Rhabditida</taxon>
        <taxon>Spirurina</taxon>
        <taxon>Spiruromorpha</taxon>
        <taxon>Filarioidea</taxon>
        <taxon>Onchocercidae</taxon>
        <taxon>Loa</taxon>
    </lineage>
</organism>
<dbReference type="RefSeq" id="XP_003147642.1">
    <property type="nucleotide sequence ID" value="XM_003147594.1"/>
</dbReference>
<dbReference type="KEGG" id="loa:LOAG_12080"/>
<gene>
    <name evidence="1" type="ORF">LOAG_12080</name>
</gene>
<proteinExistence type="predicted"/>
<accession>A0A1S0TN16</accession>
<dbReference type="CTD" id="9949539"/>